<name>A0A7C0XB50_UNCW3</name>
<dbReference type="PANTHER" id="PTHR10631">
    <property type="entry name" value="N 2 ,N 2 -DIMETHYLGUANOSINE TRNA METHYLTRANSFERASE"/>
    <property type="match status" value="1"/>
</dbReference>
<dbReference type="PROSITE" id="PS51626">
    <property type="entry name" value="SAM_MT_TRM1"/>
    <property type="match status" value="1"/>
</dbReference>
<dbReference type="EMBL" id="DRBW01000187">
    <property type="protein sequence ID" value="HDM90535.1"/>
    <property type="molecule type" value="Genomic_DNA"/>
</dbReference>
<accession>A0A7C0XB50</accession>
<keyword evidence="5" id="KW-0819">tRNA processing</keyword>
<dbReference type="InterPro" id="IPR002905">
    <property type="entry name" value="Trm1"/>
</dbReference>
<dbReference type="SUPFAM" id="SSF53335">
    <property type="entry name" value="S-adenosyl-L-methionine-dependent methyltransferases"/>
    <property type="match status" value="1"/>
</dbReference>
<dbReference type="InterPro" id="IPR042296">
    <property type="entry name" value="tRNA_met_Trm1_C"/>
</dbReference>
<evidence type="ECO:0000256" key="4">
    <source>
        <dbReference type="ARBA" id="ARBA00022691"/>
    </source>
</evidence>
<dbReference type="GO" id="GO:0000049">
    <property type="term" value="F:tRNA binding"/>
    <property type="evidence" value="ECO:0007669"/>
    <property type="project" value="UniProtKB-KW"/>
</dbReference>
<keyword evidence="2 8" id="KW-0489">Methyltransferase</keyword>
<organism evidence="8">
    <name type="scientific">candidate division WOR-3 bacterium</name>
    <dbReference type="NCBI Taxonomy" id="2052148"/>
    <lineage>
        <taxon>Bacteria</taxon>
        <taxon>Bacteria division WOR-3</taxon>
    </lineage>
</organism>
<evidence type="ECO:0000313" key="8">
    <source>
        <dbReference type="EMBL" id="HDM90535.1"/>
    </source>
</evidence>
<dbReference type="Proteomes" id="UP000885931">
    <property type="component" value="Unassembled WGS sequence"/>
</dbReference>
<dbReference type="Pfam" id="PF02005">
    <property type="entry name" value="TRM"/>
    <property type="match status" value="1"/>
</dbReference>
<sequence>MERERLFTEGSVKLLISEKEPVFYNPRGALARTLGVLALRVLRDNFGEAIIAADAFTGSGIRAIRYVKEGGALRVYANDSSPFALEVAERNALLNKVRSRIKFSSRESIRFLWSLKEREVFPHFLDIDPYGSPAPFMEAALLASRIGGYVYITATDLAPLCGIRREAAFRNYGALTARTDFCHEAGARIVIGTAQRIAGRHASLFRPLMTYYDGSALRILLRTERGRENFPGDLIGFTAHCPRCKHRTGFRMKGKWTVRCEKCSTELEIIGPLWLGDLHDREFLERLKSKAAEYDGREGRKIAGLLDKMEGEIGMPPYYFDIARVSDMIDVRTPSTEKVIELLKRAGFRASRTHFNGRGIKTDASISALADLMPRAL</sequence>
<comment type="caution">
    <text evidence="8">The sequence shown here is derived from an EMBL/GenBank/DDBJ whole genome shotgun (WGS) entry which is preliminary data.</text>
</comment>
<evidence type="ECO:0000256" key="7">
    <source>
        <dbReference type="ARBA" id="ARBA00039099"/>
    </source>
</evidence>
<dbReference type="GO" id="GO:0160104">
    <property type="term" value="F:tRNA (guanine(26)-N2)-dimethyltransferase activity"/>
    <property type="evidence" value="ECO:0007669"/>
    <property type="project" value="UniProtKB-EC"/>
</dbReference>
<dbReference type="CDD" id="cd02440">
    <property type="entry name" value="AdoMet_MTases"/>
    <property type="match status" value="1"/>
</dbReference>
<dbReference type="EC" id="2.1.1.216" evidence="7"/>
<dbReference type="AlphaFoldDB" id="A0A7C0XB50"/>
<dbReference type="InterPro" id="IPR029063">
    <property type="entry name" value="SAM-dependent_MTases_sf"/>
</dbReference>
<dbReference type="GO" id="GO:0002940">
    <property type="term" value="P:tRNA N2-guanine methylation"/>
    <property type="evidence" value="ECO:0007669"/>
    <property type="project" value="TreeGrafter"/>
</dbReference>
<protein>
    <recommendedName>
        <fullName evidence="7">tRNA (guanine(26)-N(2))-dimethyltransferase</fullName>
        <ecNumber evidence="7">2.1.1.216</ecNumber>
    </recommendedName>
</protein>
<evidence type="ECO:0000256" key="5">
    <source>
        <dbReference type="ARBA" id="ARBA00022694"/>
    </source>
</evidence>
<gene>
    <name evidence="8" type="ORF">ENG67_04940</name>
</gene>
<dbReference type="Gene3D" id="3.40.50.150">
    <property type="entry name" value="Vaccinia Virus protein VP39"/>
    <property type="match status" value="1"/>
</dbReference>
<keyword evidence="1" id="KW-0820">tRNA-binding</keyword>
<keyword evidence="3 8" id="KW-0808">Transferase</keyword>
<evidence type="ECO:0000256" key="1">
    <source>
        <dbReference type="ARBA" id="ARBA00022555"/>
    </source>
</evidence>
<dbReference type="FunFam" id="3.30.56.70:FF:000001">
    <property type="entry name" value="tRNA (guanine(26)-N(2))-dimethyltransferase"/>
    <property type="match status" value="1"/>
</dbReference>
<evidence type="ECO:0000256" key="3">
    <source>
        <dbReference type="ARBA" id="ARBA00022679"/>
    </source>
</evidence>
<dbReference type="NCBIfam" id="TIGR00308">
    <property type="entry name" value="TRM1"/>
    <property type="match status" value="1"/>
</dbReference>
<keyword evidence="4" id="KW-0949">S-adenosyl-L-methionine</keyword>
<reference evidence="8" key="1">
    <citation type="journal article" date="2020" name="mSystems">
        <title>Genome- and Community-Level Interaction Insights into Carbon Utilization and Element Cycling Functions of Hydrothermarchaeota in Hydrothermal Sediment.</title>
        <authorList>
            <person name="Zhou Z."/>
            <person name="Liu Y."/>
            <person name="Xu W."/>
            <person name="Pan J."/>
            <person name="Luo Z.H."/>
            <person name="Li M."/>
        </authorList>
    </citation>
    <scope>NUCLEOTIDE SEQUENCE [LARGE SCALE GENOMIC DNA]</scope>
    <source>
        <strain evidence="8">HyVt-237</strain>
    </source>
</reference>
<evidence type="ECO:0000256" key="6">
    <source>
        <dbReference type="ARBA" id="ARBA00022884"/>
    </source>
</evidence>
<dbReference type="Gene3D" id="3.30.56.70">
    <property type="entry name" value="N2,N2-dimethylguanosine tRNA methyltransferase, C-terminal domain"/>
    <property type="match status" value="1"/>
</dbReference>
<evidence type="ECO:0000256" key="2">
    <source>
        <dbReference type="ARBA" id="ARBA00022603"/>
    </source>
</evidence>
<proteinExistence type="predicted"/>
<dbReference type="PANTHER" id="PTHR10631:SF3">
    <property type="entry name" value="TRNA (GUANINE(26)-N(2))-DIMETHYLTRANSFERASE"/>
    <property type="match status" value="1"/>
</dbReference>
<keyword evidence="6" id="KW-0694">RNA-binding</keyword>